<evidence type="ECO:0000313" key="1">
    <source>
        <dbReference type="EMBL" id="EFO17691.1"/>
    </source>
</evidence>
<dbReference type="CTD" id="9948254"/>
<sequence length="155" mass="16756">MEGEEKGGALGAESGSSLCSIGKECIAECGKAASRRGGECVVVLVNCPLDPDDPYLIALHCSHYLRNDIYIAVTSITNTLLPLLTIAGIYHFPLPHSLTFIHSFIHSFALSLSLSLSQSLLLTPSIDQSVELSHRNFISANADLLECLHLWNATY</sequence>
<proteinExistence type="predicted"/>
<dbReference type="AlphaFoldDB" id="A0A1S0TP24"/>
<dbReference type="KEGG" id="loa:LOAG_10806"/>
<reference evidence="1" key="1">
    <citation type="submission" date="2012-04" db="EMBL/GenBank/DDBJ databases">
        <title>The Genome Sequence of Loa loa.</title>
        <authorList>
            <consortium name="The Broad Institute Genome Sequencing Platform"/>
            <consortium name="Broad Institute Genome Sequencing Center for Infectious Disease"/>
            <person name="Nutman T.B."/>
            <person name="Fink D.L."/>
            <person name="Russ C."/>
            <person name="Young S."/>
            <person name="Zeng Q."/>
            <person name="Gargeya S."/>
            <person name="Alvarado L."/>
            <person name="Berlin A."/>
            <person name="Chapman S.B."/>
            <person name="Chen Z."/>
            <person name="Freedman E."/>
            <person name="Gellesch M."/>
            <person name="Goldberg J."/>
            <person name="Griggs A."/>
            <person name="Gujja S."/>
            <person name="Heilman E.R."/>
            <person name="Heiman D."/>
            <person name="Howarth C."/>
            <person name="Mehta T."/>
            <person name="Neiman D."/>
            <person name="Pearson M."/>
            <person name="Roberts A."/>
            <person name="Saif S."/>
            <person name="Shea T."/>
            <person name="Shenoy N."/>
            <person name="Sisk P."/>
            <person name="Stolte C."/>
            <person name="Sykes S."/>
            <person name="White J."/>
            <person name="Yandava C."/>
            <person name="Haas B."/>
            <person name="Henn M.R."/>
            <person name="Nusbaum C."/>
            <person name="Birren B."/>
        </authorList>
    </citation>
    <scope>NUCLEOTIDE SEQUENCE [LARGE SCALE GENOMIC DNA]</scope>
</reference>
<protein>
    <submittedName>
        <fullName evidence="1">Uncharacterized protein</fullName>
    </submittedName>
</protein>
<accession>A0A1S0TP24</accession>
<name>A0A1S0TP24_LOALO</name>
<dbReference type="InParanoid" id="A0A1S0TP24"/>
<dbReference type="EMBL" id="JH712094">
    <property type="protein sequence ID" value="EFO17691.1"/>
    <property type="molecule type" value="Genomic_DNA"/>
</dbReference>
<gene>
    <name evidence="1" type="ORF">LOAG_10806</name>
</gene>
<dbReference type="RefSeq" id="XP_003146378.1">
    <property type="nucleotide sequence ID" value="XM_003146330.1"/>
</dbReference>
<organism evidence="1">
    <name type="scientific">Loa loa</name>
    <name type="common">Eye worm</name>
    <name type="synonym">Filaria loa</name>
    <dbReference type="NCBI Taxonomy" id="7209"/>
    <lineage>
        <taxon>Eukaryota</taxon>
        <taxon>Metazoa</taxon>
        <taxon>Ecdysozoa</taxon>
        <taxon>Nematoda</taxon>
        <taxon>Chromadorea</taxon>
        <taxon>Rhabditida</taxon>
        <taxon>Spirurina</taxon>
        <taxon>Spiruromorpha</taxon>
        <taxon>Filarioidea</taxon>
        <taxon>Onchocercidae</taxon>
        <taxon>Loa</taxon>
    </lineage>
</organism>
<dbReference type="GeneID" id="9948254"/>